<sequence>MVEHTSGYGNPHRGEPLKAAAREEQQPPDLQISSRSPTDLLQISSRLQADRMNRMTFDHENQKRIQAVESSFGPAGQTLLKSGRILMGEGRLIKQCRRKKKAKAFFLFNDILVYGSILLNGRWHNEQRIIPLEDIQLQDMEENEELKHQFLIRTPQKSFFVSAQSCEEKQAWMSHIRQCQAALQKAGRTRASSSFANSWIPDQAAFKCMRCFSNFSATRRRHHCRKCGFLVCNRCSKHRAVISHIHPTKMQRICSLCHGKLKDEGAIRQRGGSTGKNSTDEEEEEDLAESSEEEEQDLIQIHIPSNWLDLRHGTWGRMSRTEVQQ</sequence>
<keyword evidence="2 4" id="KW-0863">Zinc-finger</keyword>
<dbReference type="RefSeq" id="XP_029945611.1">
    <property type="nucleotide sequence ID" value="XM_030089751.1"/>
</dbReference>
<dbReference type="AlphaFoldDB" id="A0A672IY61"/>
<protein>
    <submittedName>
        <fullName evidence="8">Pleckstrin homology domain-containing family F member 2-like</fullName>
    </submittedName>
</protein>
<dbReference type="GO" id="GO:0007032">
    <property type="term" value="P:endosome organization"/>
    <property type="evidence" value="ECO:0007669"/>
    <property type="project" value="TreeGrafter"/>
</dbReference>
<feature type="compositionally biased region" description="Acidic residues" evidence="5">
    <location>
        <begin position="280"/>
        <end position="297"/>
    </location>
</feature>
<evidence type="ECO:0000259" key="7">
    <source>
        <dbReference type="PROSITE" id="PS50178"/>
    </source>
</evidence>
<evidence type="ECO:0000313" key="8">
    <source>
        <dbReference type="Ensembl" id="ENSSFAP00005046019.1"/>
    </source>
</evidence>
<dbReference type="PROSITE" id="PS50178">
    <property type="entry name" value="ZF_FYVE"/>
    <property type="match status" value="1"/>
</dbReference>
<dbReference type="Ensembl" id="ENSSFAT00005047598.1">
    <property type="protein sequence ID" value="ENSSFAP00005046019.1"/>
    <property type="gene ID" value="ENSSFAG00005022484.1"/>
</dbReference>
<dbReference type="InterPro" id="IPR000306">
    <property type="entry name" value="Znf_FYVE"/>
</dbReference>
<dbReference type="GO" id="GO:0008333">
    <property type="term" value="P:endosome to lysosome transport"/>
    <property type="evidence" value="ECO:0007669"/>
    <property type="project" value="TreeGrafter"/>
</dbReference>
<keyword evidence="9" id="KW-1185">Reference proteome</keyword>
<keyword evidence="1" id="KW-0479">Metal-binding</keyword>
<dbReference type="SUPFAM" id="SSF57903">
    <property type="entry name" value="FYVE/PHD zinc finger"/>
    <property type="match status" value="1"/>
</dbReference>
<feature type="region of interest" description="Disordered" evidence="5">
    <location>
        <begin position="1"/>
        <end position="37"/>
    </location>
</feature>
<feature type="region of interest" description="Disordered" evidence="5">
    <location>
        <begin position="267"/>
        <end position="297"/>
    </location>
</feature>
<evidence type="ECO:0000256" key="3">
    <source>
        <dbReference type="ARBA" id="ARBA00022833"/>
    </source>
</evidence>
<dbReference type="InParanoid" id="A0A672IY61"/>
<dbReference type="PANTHER" id="PTHR46280">
    <property type="entry name" value="PLECKSTRIN HOMOLOGY DOMAIN-CONTAINING FAMILY F MEMBER 2-RELATED"/>
    <property type="match status" value="1"/>
</dbReference>
<dbReference type="InterPro" id="IPR001849">
    <property type="entry name" value="PH_domain"/>
</dbReference>
<dbReference type="GO" id="GO:0035091">
    <property type="term" value="F:phosphatidylinositol binding"/>
    <property type="evidence" value="ECO:0007669"/>
    <property type="project" value="TreeGrafter"/>
</dbReference>
<dbReference type="PROSITE" id="PS50003">
    <property type="entry name" value="PH_DOMAIN"/>
    <property type="match status" value="1"/>
</dbReference>
<dbReference type="GO" id="GO:0008270">
    <property type="term" value="F:zinc ion binding"/>
    <property type="evidence" value="ECO:0007669"/>
    <property type="project" value="UniProtKB-KW"/>
</dbReference>
<dbReference type="Proteomes" id="UP000472267">
    <property type="component" value="Chromosome 4"/>
</dbReference>
<feature type="domain" description="PH" evidence="6">
    <location>
        <begin position="85"/>
        <end position="181"/>
    </location>
</feature>
<dbReference type="Pfam" id="PF00169">
    <property type="entry name" value="PH"/>
    <property type="match status" value="1"/>
</dbReference>
<reference evidence="8" key="1">
    <citation type="submission" date="2019-06" db="EMBL/GenBank/DDBJ databases">
        <authorList>
            <consortium name="Wellcome Sanger Institute Data Sharing"/>
        </authorList>
    </citation>
    <scope>NUCLEOTIDE SEQUENCE [LARGE SCALE GENOMIC DNA]</scope>
</reference>
<gene>
    <name evidence="8" type="primary">LOC115387150</name>
</gene>
<dbReference type="SMART" id="SM00064">
    <property type="entry name" value="FYVE"/>
    <property type="match status" value="1"/>
</dbReference>
<feature type="compositionally biased region" description="Basic and acidic residues" evidence="5">
    <location>
        <begin position="12"/>
        <end position="25"/>
    </location>
</feature>
<dbReference type="Gene3D" id="3.30.40.10">
    <property type="entry name" value="Zinc/RING finger domain, C3HC4 (zinc finger)"/>
    <property type="match status" value="1"/>
</dbReference>
<keyword evidence="3" id="KW-0862">Zinc</keyword>
<evidence type="ECO:0000256" key="4">
    <source>
        <dbReference type="PROSITE-ProRule" id="PRU00091"/>
    </source>
</evidence>
<dbReference type="InterPro" id="IPR051765">
    <property type="entry name" value="PH_domain-containing_F"/>
</dbReference>
<feature type="domain" description="FYVE-type" evidence="7">
    <location>
        <begin position="202"/>
        <end position="262"/>
    </location>
</feature>
<dbReference type="OrthoDB" id="70570at2759"/>
<dbReference type="PANTHER" id="PTHR46280:SF2">
    <property type="entry name" value="PLECKSTRIN HOMOLOGY DOMAIN-CONTAINING FAMILY F MEMBER 1"/>
    <property type="match status" value="1"/>
</dbReference>
<reference evidence="8" key="3">
    <citation type="submission" date="2025-09" db="UniProtKB">
        <authorList>
            <consortium name="Ensembl"/>
        </authorList>
    </citation>
    <scope>IDENTIFICATION</scope>
</reference>
<dbReference type="GeneID" id="115387150"/>
<proteinExistence type="predicted"/>
<dbReference type="InterPro" id="IPR037871">
    <property type="entry name" value="PH_Phafin"/>
</dbReference>
<dbReference type="Gene3D" id="2.30.29.30">
    <property type="entry name" value="Pleckstrin-homology domain (PH domain)/Phosphotyrosine-binding domain (PTB)"/>
    <property type="match status" value="1"/>
</dbReference>
<evidence type="ECO:0000259" key="6">
    <source>
        <dbReference type="PROSITE" id="PS50003"/>
    </source>
</evidence>
<evidence type="ECO:0000256" key="5">
    <source>
        <dbReference type="SAM" id="MobiDB-lite"/>
    </source>
</evidence>
<dbReference type="SUPFAM" id="SSF50729">
    <property type="entry name" value="PH domain-like"/>
    <property type="match status" value="1"/>
</dbReference>
<dbReference type="InterPro" id="IPR013083">
    <property type="entry name" value="Znf_RING/FYVE/PHD"/>
</dbReference>
<organism evidence="8 9">
    <name type="scientific">Salarias fasciatus</name>
    <name type="common">Jewelled blenny</name>
    <name type="synonym">Blennius fasciatus</name>
    <dbReference type="NCBI Taxonomy" id="181472"/>
    <lineage>
        <taxon>Eukaryota</taxon>
        <taxon>Metazoa</taxon>
        <taxon>Chordata</taxon>
        <taxon>Craniata</taxon>
        <taxon>Vertebrata</taxon>
        <taxon>Euteleostomi</taxon>
        <taxon>Actinopterygii</taxon>
        <taxon>Neopterygii</taxon>
        <taxon>Teleostei</taxon>
        <taxon>Neoteleostei</taxon>
        <taxon>Acanthomorphata</taxon>
        <taxon>Ovalentaria</taxon>
        <taxon>Blenniimorphae</taxon>
        <taxon>Blenniiformes</taxon>
        <taxon>Blennioidei</taxon>
        <taxon>Blenniidae</taxon>
        <taxon>Salariinae</taxon>
        <taxon>Salarias</taxon>
    </lineage>
</organism>
<dbReference type="GO" id="GO:0005769">
    <property type="term" value="C:early endosome"/>
    <property type="evidence" value="ECO:0007669"/>
    <property type="project" value="TreeGrafter"/>
</dbReference>
<dbReference type="InterPro" id="IPR017455">
    <property type="entry name" value="Znf_FYVE-rel"/>
</dbReference>
<dbReference type="Pfam" id="PF01363">
    <property type="entry name" value="FYVE"/>
    <property type="match status" value="1"/>
</dbReference>
<reference evidence="8" key="2">
    <citation type="submission" date="2025-08" db="UniProtKB">
        <authorList>
            <consortium name="Ensembl"/>
        </authorList>
    </citation>
    <scope>IDENTIFICATION</scope>
</reference>
<evidence type="ECO:0000256" key="1">
    <source>
        <dbReference type="ARBA" id="ARBA00022723"/>
    </source>
</evidence>
<evidence type="ECO:0000313" key="9">
    <source>
        <dbReference type="Proteomes" id="UP000472267"/>
    </source>
</evidence>
<dbReference type="CDD" id="cd01218">
    <property type="entry name" value="PH_Phafin2-like"/>
    <property type="match status" value="1"/>
</dbReference>
<dbReference type="InterPro" id="IPR011011">
    <property type="entry name" value="Znf_FYVE_PHD"/>
</dbReference>
<dbReference type="SMART" id="SM00233">
    <property type="entry name" value="PH"/>
    <property type="match status" value="1"/>
</dbReference>
<name>A0A672IY61_SALFA</name>
<accession>A0A672IY61</accession>
<dbReference type="OMA" id="KCMRCFS"/>
<dbReference type="InterPro" id="IPR011993">
    <property type="entry name" value="PH-like_dom_sf"/>
</dbReference>
<evidence type="ECO:0000256" key="2">
    <source>
        <dbReference type="ARBA" id="ARBA00022771"/>
    </source>
</evidence>